<evidence type="ECO:0000256" key="1">
    <source>
        <dbReference type="ARBA" id="ARBA00022801"/>
    </source>
</evidence>
<dbReference type="RefSeq" id="WP_395815820.1">
    <property type="nucleotide sequence ID" value="NZ_CP043494.1"/>
</dbReference>
<dbReference type="Proteomes" id="UP001611383">
    <property type="component" value="Chromosome"/>
</dbReference>
<evidence type="ECO:0000256" key="3">
    <source>
        <dbReference type="ARBA" id="ARBA00023098"/>
    </source>
</evidence>
<accession>A0ABY9WLA3</accession>
<sequence>MKVSTRFHERHSAVTFVLGAAALTWLLRRLRTQLFPVNLPEPTGPYEVGRVAFDWVDARREEPYSRSGHRPRELSAWLWYPAEPVPGAKPGPYLPAGWRLTSLFWRFQASRVRAHAVPGAPVARPRVRHPVLVFSPAGFPPLYYSSLFEELASHGYIVAAVSHTYEALPLSAFADGRLRLFRPASVGGALKVSRTSHEEDVRKRAEVVRVKAEDLSSLVDELKRLDAGSGLLAGRMDLSRLGAFGHSMGGNAAVEFCARDERCQAVADLDGGVWSAVGQEGVPKPLLELFAEHPEYVRPCDESVGQKAFSSVEYCEANREFTIGSWQRLYARARPGYSVQIRGAGHASFTDCGLLPLKRGSFARQALGTIDGHRMWRVLSDYLRAFFDRHLQEAPAPLLEEPSPFYPEAVLAPPETLFSPTSGV</sequence>
<dbReference type="Gene3D" id="3.40.50.1820">
    <property type="entry name" value="alpha/beta hydrolase"/>
    <property type="match status" value="1"/>
</dbReference>
<proteinExistence type="predicted"/>
<gene>
    <name evidence="4" type="ORF">F0U60_07410</name>
</gene>
<evidence type="ECO:0008006" key="6">
    <source>
        <dbReference type="Google" id="ProtNLM"/>
    </source>
</evidence>
<dbReference type="PANTHER" id="PTHR10272">
    <property type="entry name" value="PLATELET-ACTIVATING FACTOR ACETYLHYDROLASE"/>
    <property type="match status" value="1"/>
</dbReference>
<keyword evidence="5" id="KW-1185">Reference proteome</keyword>
<reference evidence="4 5" key="1">
    <citation type="submission" date="2019-08" db="EMBL/GenBank/DDBJ databases">
        <title>Archangium and Cystobacter genomes.</title>
        <authorList>
            <person name="Chen I.-C.K."/>
            <person name="Wielgoss S."/>
        </authorList>
    </citation>
    <scope>NUCLEOTIDE SEQUENCE [LARGE SCALE GENOMIC DNA]</scope>
    <source>
        <strain evidence="4 5">Cbm 6</strain>
    </source>
</reference>
<protein>
    <recommendedName>
        <fullName evidence="6">Lipase</fullName>
    </recommendedName>
</protein>
<evidence type="ECO:0000256" key="2">
    <source>
        <dbReference type="ARBA" id="ARBA00022963"/>
    </source>
</evidence>
<dbReference type="EMBL" id="CP043494">
    <property type="protein sequence ID" value="WNG43939.1"/>
    <property type="molecule type" value="Genomic_DNA"/>
</dbReference>
<dbReference type="SUPFAM" id="SSF53474">
    <property type="entry name" value="alpha/beta-Hydrolases"/>
    <property type="match status" value="1"/>
</dbReference>
<organism evidence="4 5">
    <name type="scientific">Archangium minus</name>
    <dbReference type="NCBI Taxonomy" id="83450"/>
    <lineage>
        <taxon>Bacteria</taxon>
        <taxon>Pseudomonadati</taxon>
        <taxon>Myxococcota</taxon>
        <taxon>Myxococcia</taxon>
        <taxon>Myxococcales</taxon>
        <taxon>Cystobacterineae</taxon>
        <taxon>Archangiaceae</taxon>
        <taxon>Archangium</taxon>
    </lineage>
</organism>
<keyword evidence="2" id="KW-0442">Lipid degradation</keyword>
<name>A0ABY9WLA3_9BACT</name>
<dbReference type="Pfam" id="PF03403">
    <property type="entry name" value="PAF-AH_p_II"/>
    <property type="match status" value="1"/>
</dbReference>
<evidence type="ECO:0000313" key="4">
    <source>
        <dbReference type="EMBL" id="WNG43939.1"/>
    </source>
</evidence>
<evidence type="ECO:0000313" key="5">
    <source>
        <dbReference type="Proteomes" id="UP001611383"/>
    </source>
</evidence>
<dbReference type="InterPro" id="IPR029058">
    <property type="entry name" value="AB_hydrolase_fold"/>
</dbReference>
<keyword evidence="1" id="KW-0378">Hydrolase</keyword>
<dbReference type="PANTHER" id="PTHR10272:SF0">
    <property type="entry name" value="PLATELET-ACTIVATING FACTOR ACETYLHYDROLASE"/>
    <property type="match status" value="1"/>
</dbReference>
<keyword evidence="3" id="KW-0443">Lipid metabolism</keyword>